<evidence type="ECO:0000313" key="2">
    <source>
        <dbReference type="Proteomes" id="UP000278081"/>
    </source>
</evidence>
<evidence type="ECO:0000313" key="1">
    <source>
        <dbReference type="EMBL" id="RUM07277.1"/>
    </source>
</evidence>
<protein>
    <recommendedName>
        <fullName evidence="3">Cupin</fullName>
    </recommendedName>
</protein>
<accession>A0A3S0SIU6</accession>
<reference evidence="1 2" key="1">
    <citation type="submission" date="2018-11" db="EMBL/GenBank/DDBJ databases">
        <title>Rhizobium chutanense sp. nov., isolated from root nodules of Phaseolus vulgaris in China.</title>
        <authorList>
            <person name="Huo Y."/>
        </authorList>
    </citation>
    <scope>NUCLEOTIDE SEQUENCE [LARGE SCALE GENOMIC DNA]</scope>
    <source>
        <strain evidence="1 2">C16</strain>
    </source>
</reference>
<organism evidence="1 2">
    <name type="scientific">Rhizobium chutanense</name>
    <dbReference type="NCBI Taxonomy" id="2035448"/>
    <lineage>
        <taxon>Bacteria</taxon>
        <taxon>Pseudomonadati</taxon>
        <taxon>Pseudomonadota</taxon>
        <taxon>Alphaproteobacteria</taxon>
        <taxon>Hyphomicrobiales</taxon>
        <taxon>Rhizobiaceae</taxon>
        <taxon>Rhizobium/Agrobacterium group</taxon>
        <taxon>Rhizobium</taxon>
    </lineage>
</organism>
<gene>
    <name evidence="1" type="ORF">EFR84_10385</name>
</gene>
<evidence type="ECO:0008006" key="3">
    <source>
        <dbReference type="Google" id="ProtNLM"/>
    </source>
</evidence>
<dbReference type="InterPro" id="IPR011051">
    <property type="entry name" value="RmlC_Cupin_sf"/>
</dbReference>
<dbReference type="AlphaFoldDB" id="A0A3S0SIU6"/>
<dbReference type="RefSeq" id="WP_126908808.1">
    <property type="nucleotide sequence ID" value="NZ_ML133754.1"/>
</dbReference>
<proteinExistence type="predicted"/>
<dbReference type="Proteomes" id="UP000278081">
    <property type="component" value="Unassembled WGS sequence"/>
</dbReference>
<dbReference type="OrthoDB" id="9796518at2"/>
<sequence>MIENIMHGGELQAMILRSNYTFDGIQFFTPDEFSQQLAYMKRPTGYVIQPHVHNAVAREVLYTKEVLLIKSGVVRVDFYTDAQEYYESALLRAGDVILLAFGGHGFEIIEEAEIIEVKQGPYAGESDKTRFVPSVRELKIKGTV</sequence>
<dbReference type="EMBL" id="RJTJ01000007">
    <property type="protein sequence ID" value="RUM07277.1"/>
    <property type="molecule type" value="Genomic_DNA"/>
</dbReference>
<dbReference type="SUPFAM" id="SSF51182">
    <property type="entry name" value="RmlC-like cupins"/>
    <property type="match status" value="1"/>
</dbReference>
<comment type="caution">
    <text evidence="1">The sequence shown here is derived from an EMBL/GenBank/DDBJ whole genome shotgun (WGS) entry which is preliminary data.</text>
</comment>
<name>A0A3S0SIU6_9HYPH</name>